<gene>
    <name evidence="3" type="ORF">SAMN05444280_11875</name>
</gene>
<dbReference type="EMBL" id="FQZE01000018">
    <property type="protein sequence ID" value="SHJ40535.1"/>
    <property type="molecule type" value="Genomic_DNA"/>
</dbReference>
<dbReference type="AlphaFoldDB" id="A0A1M6J1H2"/>
<keyword evidence="4" id="KW-1185">Reference proteome</keyword>
<evidence type="ECO:0008006" key="5">
    <source>
        <dbReference type="Google" id="ProtNLM"/>
    </source>
</evidence>
<feature type="chain" id="PRO_5012070591" description="Adenylosuccinate synthetase" evidence="2">
    <location>
        <begin position="21"/>
        <end position="75"/>
    </location>
</feature>
<keyword evidence="1" id="KW-0472">Membrane</keyword>
<protein>
    <recommendedName>
        <fullName evidence="5">Adenylosuccinate synthetase</fullName>
    </recommendedName>
</protein>
<accession>A0A1M6J1H2</accession>
<keyword evidence="1" id="KW-1133">Transmembrane helix</keyword>
<proteinExistence type="predicted"/>
<evidence type="ECO:0000256" key="2">
    <source>
        <dbReference type="SAM" id="SignalP"/>
    </source>
</evidence>
<dbReference type="RefSeq" id="WP_073169909.1">
    <property type="nucleotide sequence ID" value="NZ_FQZE01000018.1"/>
</dbReference>
<evidence type="ECO:0000313" key="4">
    <source>
        <dbReference type="Proteomes" id="UP000184050"/>
    </source>
</evidence>
<sequence length="75" mass="8806">MKKILLNIGFVFLLVQTAFAQTPEHYPPNEPEPIDFSLQNIVLYIILPLVLIVAYFLYRKKKLKDAKKKEEEKKS</sequence>
<dbReference type="Proteomes" id="UP000184050">
    <property type="component" value="Unassembled WGS sequence"/>
</dbReference>
<reference evidence="3 4" key="1">
    <citation type="submission" date="2016-11" db="EMBL/GenBank/DDBJ databases">
        <authorList>
            <person name="Jaros S."/>
            <person name="Januszkiewicz K."/>
            <person name="Wedrychowicz H."/>
        </authorList>
    </citation>
    <scope>NUCLEOTIDE SEQUENCE [LARGE SCALE GENOMIC DNA]</scope>
    <source>
        <strain evidence="3 4">DSM 27063</strain>
    </source>
</reference>
<keyword evidence="2" id="KW-0732">Signal</keyword>
<organism evidence="3 4">
    <name type="scientific">Tangfeifania diversioriginum</name>
    <dbReference type="NCBI Taxonomy" id="1168035"/>
    <lineage>
        <taxon>Bacteria</taxon>
        <taxon>Pseudomonadati</taxon>
        <taxon>Bacteroidota</taxon>
        <taxon>Bacteroidia</taxon>
        <taxon>Marinilabiliales</taxon>
        <taxon>Prolixibacteraceae</taxon>
        <taxon>Tangfeifania</taxon>
    </lineage>
</organism>
<name>A0A1M6J1H2_9BACT</name>
<evidence type="ECO:0000313" key="3">
    <source>
        <dbReference type="EMBL" id="SHJ40535.1"/>
    </source>
</evidence>
<feature type="transmembrane region" description="Helical" evidence="1">
    <location>
        <begin position="36"/>
        <end position="58"/>
    </location>
</feature>
<evidence type="ECO:0000256" key="1">
    <source>
        <dbReference type="SAM" id="Phobius"/>
    </source>
</evidence>
<feature type="signal peptide" evidence="2">
    <location>
        <begin position="1"/>
        <end position="20"/>
    </location>
</feature>
<keyword evidence="1" id="KW-0812">Transmembrane</keyword>